<comment type="caution">
    <text evidence="2">The sequence shown here is derived from an EMBL/GenBank/DDBJ whole genome shotgun (WGS) entry which is preliminary data.</text>
</comment>
<dbReference type="Pfam" id="PF13966">
    <property type="entry name" value="zf-RVT"/>
    <property type="match status" value="1"/>
</dbReference>
<protein>
    <recommendedName>
        <fullName evidence="1">Reverse transcriptase zinc-binding domain-containing protein</fullName>
    </recommendedName>
</protein>
<organism evidence="2 3">
    <name type="scientific">Centaurea solstitialis</name>
    <name type="common">yellow star-thistle</name>
    <dbReference type="NCBI Taxonomy" id="347529"/>
    <lineage>
        <taxon>Eukaryota</taxon>
        <taxon>Viridiplantae</taxon>
        <taxon>Streptophyta</taxon>
        <taxon>Embryophyta</taxon>
        <taxon>Tracheophyta</taxon>
        <taxon>Spermatophyta</taxon>
        <taxon>Magnoliopsida</taxon>
        <taxon>eudicotyledons</taxon>
        <taxon>Gunneridae</taxon>
        <taxon>Pentapetalae</taxon>
        <taxon>asterids</taxon>
        <taxon>campanulids</taxon>
        <taxon>Asterales</taxon>
        <taxon>Asteraceae</taxon>
        <taxon>Carduoideae</taxon>
        <taxon>Cardueae</taxon>
        <taxon>Centaureinae</taxon>
        <taxon>Centaurea</taxon>
    </lineage>
</organism>
<proteinExistence type="predicted"/>
<dbReference type="InterPro" id="IPR026960">
    <property type="entry name" value="RVT-Znf"/>
</dbReference>
<evidence type="ECO:0000313" key="2">
    <source>
        <dbReference type="EMBL" id="KAJ9557000.1"/>
    </source>
</evidence>
<dbReference type="PANTHER" id="PTHR33116">
    <property type="entry name" value="REVERSE TRANSCRIPTASE ZINC-BINDING DOMAIN-CONTAINING PROTEIN-RELATED-RELATED"/>
    <property type="match status" value="1"/>
</dbReference>
<accession>A0AA38WLN6</accession>
<dbReference type="EMBL" id="JARYMX010000003">
    <property type="protein sequence ID" value="KAJ9557000.1"/>
    <property type="molecule type" value="Genomic_DNA"/>
</dbReference>
<feature type="domain" description="Reverse transcriptase zinc-binding" evidence="1">
    <location>
        <begin position="258"/>
        <end position="331"/>
    </location>
</feature>
<reference evidence="2" key="1">
    <citation type="submission" date="2023-03" db="EMBL/GenBank/DDBJ databases">
        <title>Chromosome-scale reference genome and RAD-based genetic map of yellow starthistle (Centaurea solstitialis) reveal putative structural variation and QTLs associated with invader traits.</title>
        <authorList>
            <person name="Reatini B."/>
            <person name="Cang F.A."/>
            <person name="Jiang Q."/>
            <person name="Mckibben M.T.W."/>
            <person name="Barker M.S."/>
            <person name="Rieseberg L.H."/>
            <person name="Dlugosch K.M."/>
        </authorList>
    </citation>
    <scope>NUCLEOTIDE SEQUENCE</scope>
    <source>
        <strain evidence="2">CAN-66</strain>
        <tissue evidence="2">Leaf</tissue>
    </source>
</reference>
<sequence length="428" mass="50602">MLRGGRYLHPRKLRHGGRWIRMGGHQAGNPTLWRTWCGWRPVVRDRRGGSGRKVWRSKWRAIIEESWRKRPKIYAGDLKTGINLKSVYLGMMCVDRKKRVGLVLKDCQCGIELCHTYMGYSKEEEIIMVSWIYIHRLHNVHFWSAPYISNSSWIWLIGITRRSGAFFPILYRDGLTSNAWEDRWLTVGSLSSILPYQIFHGQGFTMRLLRLFHRFNPLGRRYGLIDVPCLRMCHYLICNLESKIVFSWLNLLQEVRSFSVSEVWRTFSGNHETVAWYELCWFKNHVPKHSFCFWLAILDRLPTRQRKCGRQMGILSYSHLFFQCTYSNSVWMLIRDDIGCSLDGVWNPIILELSHRRWHPGENHKKRLFVGLIYYIWQERNRRLFDTRRRDPPQLIKELKVFMELRSGGGSHGGGAILGESSISYVTT</sequence>
<dbReference type="PANTHER" id="PTHR33116:SF84">
    <property type="entry name" value="RNA-DIRECTED DNA POLYMERASE"/>
    <property type="match status" value="1"/>
</dbReference>
<gene>
    <name evidence="2" type="ORF">OSB04_011614</name>
</gene>
<name>A0AA38WLN6_9ASTR</name>
<keyword evidence="3" id="KW-1185">Reference proteome</keyword>
<dbReference type="AlphaFoldDB" id="A0AA38WLN6"/>
<evidence type="ECO:0000259" key="1">
    <source>
        <dbReference type="Pfam" id="PF13966"/>
    </source>
</evidence>
<evidence type="ECO:0000313" key="3">
    <source>
        <dbReference type="Proteomes" id="UP001172457"/>
    </source>
</evidence>
<dbReference type="Proteomes" id="UP001172457">
    <property type="component" value="Chromosome 3"/>
</dbReference>